<feature type="compositionally biased region" description="Acidic residues" evidence="2">
    <location>
        <begin position="458"/>
        <end position="468"/>
    </location>
</feature>
<dbReference type="Pfam" id="PF06605">
    <property type="entry name" value="Prophage_tail"/>
    <property type="match status" value="1"/>
</dbReference>
<dbReference type="Proteomes" id="UP000886757">
    <property type="component" value="Unassembled WGS sequence"/>
</dbReference>
<feature type="coiled-coil region" evidence="1">
    <location>
        <begin position="371"/>
        <end position="438"/>
    </location>
</feature>
<dbReference type="InterPro" id="IPR010572">
    <property type="entry name" value="Tail_dom"/>
</dbReference>
<dbReference type="AlphaFoldDB" id="A0A9D1AAZ4"/>
<dbReference type="NCBIfam" id="TIGR01665">
    <property type="entry name" value="put_anti_recept"/>
    <property type="match status" value="1"/>
</dbReference>
<accession>A0A9D1AAZ4</accession>
<evidence type="ECO:0000313" key="5">
    <source>
        <dbReference type="EMBL" id="HIR12816.1"/>
    </source>
</evidence>
<reference evidence="5" key="1">
    <citation type="submission" date="2020-10" db="EMBL/GenBank/DDBJ databases">
        <authorList>
            <person name="Gilroy R."/>
        </authorList>
    </citation>
    <scope>NUCLEOTIDE SEQUENCE</scope>
    <source>
        <strain evidence="5">ChiSjej4B22-8148</strain>
    </source>
</reference>
<evidence type="ECO:0000259" key="3">
    <source>
        <dbReference type="Pfam" id="PF06605"/>
    </source>
</evidence>
<proteinExistence type="predicted"/>
<name>A0A9D1AAZ4_9FIRM</name>
<protein>
    <submittedName>
        <fullName evidence="5">Phage tail protein</fullName>
    </submittedName>
</protein>
<dbReference type="InterPro" id="IPR007119">
    <property type="entry name" value="Phage_tail_spike_N"/>
</dbReference>
<reference evidence="5" key="2">
    <citation type="journal article" date="2021" name="PeerJ">
        <title>Extensive microbial diversity within the chicken gut microbiome revealed by metagenomics and culture.</title>
        <authorList>
            <person name="Gilroy R."/>
            <person name="Ravi A."/>
            <person name="Getino M."/>
            <person name="Pursley I."/>
            <person name="Horton D.L."/>
            <person name="Alikhan N.F."/>
            <person name="Baker D."/>
            <person name="Gharbi K."/>
            <person name="Hall N."/>
            <person name="Watson M."/>
            <person name="Adriaenssens E.M."/>
            <person name="Foster-Nyarko E."/>
            <person name="Jarju S."/>
            <person name="Secka A."/>
            <person name="Antonio M."/>
            <person name="Oren A."/>
            <person name="Chaudhuri R.R."/>
            <person name="La Ragione R."/>
            <person name="Hildebrand F."/>
            <person name="Pallen M.J."/>
        </authorList>
    </citation>
    <scope>NUCLEOTIDE SEQUENCE</scope>
    <source>
        <strain evidence="5">ChiSjej4B22-8148</strain>
    </source>
</reference>
<dbReference type="EMBL" id="DVGK01000036">
    <property type="protein sequence ID" value="HIR12816.1"/>
    <property type="molecule type" value="Genomic_DNA"/>
</dbReference>
<sequence length="478" mass="54255">MLKIYDQNHNQLGMLTRYKDPKEEAELSSGDKTLTFTVLDPDEIKLKNEYYVRTQTDEYVIKKISHKSWSDVSVTCLLNLEGLQGNPFFTFSVTSKTIDEAAALALEGTGWTVGECDVTKIRNAGMINCNSLQVIENLCTAYMCDHSFDTFRKRVNFYQKMGGKRGAYFMDGLNLKRLTRETDSYDYYTRIIPIGAEGLTIEEVNGGKNYLENYQYSNKILTYIWKDESYTDAQTLKEDAEEKLKEMSEPAESFSCEVVDLASQRKDFGLLAYSLGDEVKLINRETRTMTSRRITKTVRYLEAPEKNSCEISNVVSTFTEMQEKLSKAAEIVNYVITEDGKYTGAVNVSDILNFEEGLQNSGIVQDINHSLSETNKTAQELLKTSAELQEQLKQTTTALQEQMKEANTALENQLQQAKEALEKQLEILERKVEEIQGLTELGETVNKIIEVLKNVISDEPETEEETPEDPEKTEGGIT</sequence>
<evidence type="ECO:0000259" key="4">
    <source>
        <dbReference type="Pfam" id="PF18994"/>
    </source>
</evidence>
<evidence type="ECO:0000256" key="1">
    <source>
        <dbReference type="SAM" id="Coils"/>
    </source>
</evidence>
<organism evidence="5 6">
    <name type="scientific">Candidatus Choladousia intestinavium</name>
    <dbReference type="NCBI Taxonomy" id="2840727"/>
    <lineage>
        <taxon>Bacteria</taxon>
        <taxon>Bacillati</taxon>
        <taxon>Bacillota</taxon>
        <taxon>Clostridia</taxon>
        <taxon>Lachnospirales</taxon>
        <taxon>Lachnospiraceae</taxon>
        <taxon>Lachnospiraceae incertae sedis</taxon>
        <taxon>Candidatus Choladousia</taxon>
    </lineage>
</organism>
<dbReference type="Pfam" id="PF18994">
    <property type="entry name" value="Prophage_tailD1"/>
    <property type="match status" value="1"/>
</dbReference>
<gene>
    <name evidence="5" type="ORF">IAB31_02695</name>
</gene>
<evidence type="ECO:0000256" key="2">
    <source>
        <dbReference type="SAM" id="MobiDB-lite"/>
    </source>
</evidence>
<feature type="domain" description="Prophage endopeptidase tail N-terminal" evidence="4">
    <location>
        <begin position="2"/>
        <end position="74"/>
    </location>
</feature>
<evidence type="ECO:0000313" key="6">
    <source>
        <dbReference type="Proteomes" id="UP000886757"/>
    </source>
</evidence>
<comment type="caution">
    <text evidence="5">The sequence shown here is derived from an EMBL/GenBank/DDBJ whole genome shotgun (WGS) entry which is preliminary data.</text>
</comment>
<feature type="compositionally biased region" description="Basic and acidic residues" evidence="2">
    <location>
        <begin position="469"/>
        <end position="478"/>
    </location>
</feature>
<keyword evidence="1" id="KW-0175">Coiled coil</keyword>
<feature type="region of interest" description="Disordered" evidence="2">
    <location>
        <begin position="456"/>
        <end position="478"/>
    </location>
</feature>
<feature type="domain" description="Tail spike" evidence="3">
    <location>
        <begin position="94"/>
        <end position="322"/>
    </location>
</feature>
<dbReference type="InterPro" id="IPR044051">
    <property type="entry name" value="Prophage_tail_N"/>
</dbReference>